<reference evidence="2" key="1">
    <citation type="submission" date="2024-06" db="EMBL/GenBank/DDBJ databases">
        <title>Lacrimispora cavernae sp. nov., a novel anaerobe isolated from bat guano pile inside a cave.</title>
        <authorList>
            <person name="Miller S.L."/>
            <person name="Lu N."/>
            <person name="King J."/>
            <person name="Sankaranarayanan K."/>
            <person name="Lawson P.A."/>
        </authorList>
    </citation>
    <scope>NUCLEOTIDE SEQUENCE</scope>
    <source>
        <strain evidence="2">BS-2</strain>
    </source>
</reference>
<organism evidence="2">
    <name type="scientific">Lacrimispora sp. BS-2</name>
    <dbReference type="NCBI Taxonomy" id="3151850"/>
    <lineage>
        <taxon>Bacteria</taxon>
        <taxon>Bacillati</taxon>
        <taxon>Bacillota</taxon>
        <taxon>Clostridia</taxon>
        <taxon>Lachnospirales</taxon>
        <taxon>Lachnospiraceae</taxon>
        <taxon>Lacrimispora</taxon>
    </lineage>
</organism>
<dbReference type="PROSITE" id="PS50943">
    <property type="entry name" value="HTH_CROC1"/>
    <property type="match status" value="1"/>
</dbReference>
<gene>
    <name evidence="2" type="ORF">ABFV83_12960</name>
</gene>
<dbReference type="SUPFAM" id="SSF47413">
    <property type="entry name" value="lambda repressor-like DNA-binding domains"/>
    <property type="match status" value="1"/>
</dbReference>
<dbReference type="CDD" id="cd00093">
    <property type="entry name" value="HTH_XRE"/>
    <property type="match status" value="1"/>
</dbReference>
<dbReference type="Pfam" id="PF01381">
    <property type="entry name" value="HTH_3"/>
    <property type="match status" value="1"/>
</dbReference>
<proteinExistence type="predicted"/>
<protein>
    <submittedName>
        <fullName evidence="2">Helix-turn-helix transcriptional regulator</fullName>
    </submittedName>
</protein>
<dbReference type="EMBL" id="CP157940">
    <property type="protein sequence ID" value="XBS52751.1"/>
    <property type="molecule type" value="Genomic_DNA"/>
</dbReference>
<dbReference type="InterPro" id="IPR001387">
    <property type="entry name" value="Cro/C1-type_HTH"/>
</dbReference>
<sequence length="160" mass="18241">MEIGQIIKRRREALGISQEELAQKAGYKSRSSINKIEVDGRGLPQSKIIAIANALKTTPAYLMGWESDTDSAFDYVSGCFGKFAGEMLENFHRLNEKGQKEALKRVREMVHIPEYAKDHNPVKILNTERKAYLDPVAAHERTDIQVTEEMKQHDDAFFDE</sequence>
<name>A0AAU7PK53_9FIRM</name>
<dbReference type="SMART" id="SM00530">
    <property type="entry name" value="HTH_XRE"/>
    <property type="match status" value="1"/>
</dbReference>
<dbReference type="InterPro" id="IPR010982">
    <property type="entry name" value="Lambda_DNA-bd_dom_sf"/>
</dbReference>
<evidence type="ECO:0000313" key="2">
    <source>
        <dbReference type="EMBL" id="XBS52751.1"/>
    </source>
</evidence>
<dbReference type="Gene3D" id="1.10.260.40">
    <property type="entry name" value="lambda repressor-like DNA-binding domains"/>
    <property type="match status" value="1"/>
</dbReference>
<evidence type="ECO:0000259" key="1">
    <source>
        <dbReference type="PROSITE" id="PS50943"/>
    </source>
</evidence>
<dbReference type="GO" id="GO:0003677">
    <property type="term" value="F:DNA binding"/>
    <property type="evidence" value="ECO:0007669"/>
    <property type="project" value="InterPro"/>
</dbReference>
<accession>A0AAU7PK53</accession>
<feature type="domain" description="HTH cro/C1-type" evidence="1">
    <location>
        <begin position="7"/>
        <end position="62"/>
    </location>
</feature>
<dbReference type="AlphaFoldDB" id="A0AAU7PK53"/>
<dbReference type="RefSeq" id="WP_349944398.1">
    <property type="nucleotide sequence ID" value="NZ_CP157940.1"/>
</dbReference>